<proteinExistence type="predicted"/>
<evidence type="ECO:0000256" key="1">
    <source>
        <dbReference type="SAM" id="MobiDB-lite"/>
    </source>
</evidence>
<sequence length="75" mass="8089">MVAATGGSFHDSRSVRDVKQWEPLLTLGRASLARFAMVVFPGALLRPGSQSSKTDTSPNRATQLFARGSRRGDNV</sequence>
<evidence type="ECO:0000313" key="2">
    <source>
        <dbReference type="EMBL" id="PYH95082.1"/>
    </source>
</evidence>
<protein>
    <submittedName>
        <fullName evidence="2">Uncharacterized protein</fullName>
    </submittedName>
</protein>
<gene>
    <name evidence="2" type="ORF">BO71DRAFT_212580</name>
</gene>
<dbReference type="EMBL" id="KZ825859">
    <property type="protein sequence ID" value="PYH95082.1"/>
    <property type="molecule type" value="Genomic_DNA"/>
</dbReference>
<name>A0A319EUW9_9EURO</name>
<dbReference type="VEuPathDB" id="FungiDB:BO71DRAFT_212580"/>
<feature type="compositionally biased region" description="Polar residues" evidence="1">
    <location>
        <begin position="48"/>
        <end position="62"/>
    </location>
</feature>
<organism evidence="2 3">
    <name type="scientific">Aspergillus ellipticus CBS 707.79</name>
    <dbReference type="NCBI Taxonomy" id="1448320"/>
    <lineage>
        <taxon>Eukaryota</taxon>
        <taxon>Fungi</taxon>
        <taxon>Dikarya</taxon>
        <taxon>Ascomycota</taxon>
        <taxon>Pezizomycotina</taxon>
        <taxon>Eurotiomycetes</taxon>
        <taxon>Eurotiomycetidae</taxon>
        <taxon>Eurotiales</taxon>
        <taxon>Aspergillaceae</taxon>
        <taxon>Aspergillus</taxon>
        <taxon>Aspergillus subgen. Circumdati</taxon>
    </lineage>
</organism>
<accession>A0A319EUW9</accession>
<dbReference type="Proteomes" id="UP000247810">
    <property type="component" value="Unassembled WGS sequence"/>
</dbReference>
<evidence type="ECO:0000313" key="3">
    <source>
        <dbReference type="Proteomes" id="UP000247810"/>
    </source>
</evidence>
<keyword evidence="3" id="KW-1185">Reference proteome</keyword>
<reference evidence="2 3" key="1">
    <citation type="submission" date="2018-02" db="EMBL/GenBank/DDBJ databases">
        <title>The genomes of Aspergillus section Nigri reveals drivers in fungal speciation.</title>
        <authorList>
            <consortium name="DOE Joint Genome Institute"/>
            <person name="Vesth T.C."/>
            <person name="Nybo J."/>
            <person name="Theobald S."/>
            <person name="Brandl J."/>
            <person name="Frisvad J.C."/>
            <person name="Nielsen K.F."/>
            <person name="Lyhne E.K."/>
            <person name="Kogle M.E."/>
            <person name="Kuo A."/>
            <person name="Riley R."/>
            <person name="Clum A."/>
            <person name="Nolan M."/>
            <person name="Lipzen A."/>
            <person name="Salamov A."/>
            <person name="Henrissat B."/>
            <person name="Wiebenga A."/>
            <person name="De vries R.P."/>
            <person name="Grigoriev I.V."/>
            <person name="Mortensen U.H."/>
            <person name="Andersen M.R."/>
            <person name="Baker S.E."/>
        </authorList>
    </citation>
    <scope>NUCLEOTIDE SEQUENCE [LARGE SCALE GENOMIC DNA]</scope>
    <source>
        <strain evidence="2 3">CBS 707.79</strain>
    </source>
</reference>
<dbReference type="AlphaFoldDB" id="A0A319EUW9"/>
<feature type="region of interest" description="Disordered" evidence="1">
    <location>
        <begin position="45"/>
        <end position="75"/>
    </location>
</feature>